<evidence type="ECO:0000313" key="1">
    <source>
        <dbReference type="EMBL" id="VFK33776.1"/>
    </source>
</evidence>
<protein>
    <submittedName>
        <fullName evidence="2">Uncharacterized protein</fullName>
    </submittedName>
</protein>
<dbReference type="EMBL" id="CAADGH010000054">
    <property type="protein sequence ID" value="VFK76376.1"/>
    <property type="molecule type" value="Genomic_DNA"/>
</dbReference>
<reference evidence="2" key="1">
    <citation type="submission" date="2019-02" db="EMBL/GenBank/DDBJ databases">
        <authorList>
            <person name="Gruber-Vodicka R. H."/>
            <person name="Seah K. B. B."/>
        </authorList>
    </citation>
    <scope>NUCLEOTIDE SEQUENCE</scope>
    <source>
        <strain evidence="2">BECK_BZ198</strain>
        <strain evidence="1">BECK_BZ199</strain>
    </source>
</reference>
<proteinExistence type="predicted"/>
<sequence length="182" mass="21209">MRFIHRIGKSTINQGITIPMECQNSWMADIGKGQSTRVLFHIKGKTFGIDLRRIDNAKGHLQFRYERKEHESLRDYFSGLSLRGVYAVEITEGKQGEFFAVPVVVRDGKKPYLYLYRPIQHNFGQGEFCDTPEFHELVESVNAIAFVHNHSQKDYNARLRNRTIHPALDNGKDRIRRHWPAL</sequence>
<name>A0A451BDL1_9GAMM</name>
<accession>A0A451BDL1</accession>
<evidence type="ECO:0000313" key="2">
    <source>
        <dbReference type="EMBL" id="VFK76376.1"/>
    </source>
</evidence>
<organism evidence="2">
    <name type="scientific">Candidatus Kentrum sp. MB</name>
    <dbReference type="NCBI Taxonomy" id="2138164"/>
    <lineage>
        <taxon>Bacteria</taxon>
        <taxon>Pseudomonadati</taxon>
        <taxon>Pseudomonadota</taxon>
        <taxon>Gammaproteobacteria</taxon>
        <taxon>Candidatus Kentrum</taxon>
    </lineage>
</organism>
<dbReference type="AlphaFoldDB" id="A0A451BDL1"/>
<gene>
    <name evidence="2" type="ORF">BECKMB1821H_GA0114242_105411</name>
    <name evidence="1" type="ORF">BECKMB1821I_GA0114274_105311</name>
</gene>
<dbReference type="EMBL" id="CAADFQ010000053">
    <property type="protein sequence ID" value="VFK33776.1"/>
    <property type="molecule type" value="Genomic_DNA"/>
</dbReference>